<keyword evidence="5" id="KW-1185">Reference proteome</keyword>
<proteinExistence type="predicted"/>
<sequence>MVIRPHRQEDMPVLLEIWLQASLHAYDELPAALWWPHQEAMRDRFLAGSEIWVLEQAGQIKGFAALQADELLALYVHPEFQGHGLGAAMLGQLKSGHPYLWLRVCSRNSDIIAFYRHHGFTSCGEQKDPLTGLPELLMECPPKLVATVCALA</sequence>
<dbReference type="RefSeq" id="WP_345010751.1">
    <property type="nucleotide sequence ID" value="NZ_BAABFC010000007.1"/>
</dbReference>
<gene>
    <name evidence="4" type="ORF">GCM10023095_10350</name>
</gene>
<dbReference type="PANTHER" id="PTHR43800:SF1">
    <property type="entry name" value="PEPTIDYL-LYSINE N-ACETYLTRANSFERASE YJAB"/>
    <property type="match status" value="1"/>
</dbReference>
<keyword evidence="1" id="KW-0808">Transferase</keyword>
<dbReference type="SUPFAM" id="SSF55729">
    <property type="entry name" value="Acyl-CoA N-acyltransferases (Nat)"/>
    <property type="match status" value="1"/>
</dbReference>
<name>A0ABP8Q3I1_9GAMM</name>
<dbReference type="PROSITE" id="PS51186">
    <property type="entry name" value="GNAT"/>
    <property type="match status" value="1"/>
</dbReference>
<comment type="caution">
    <text evidence="4">The sequence shown here is derived from an EMBL/GenBank/DDBJ whole genome shotgun (WGS) entry which is preliminary data.</text>
</comment>
<evidence type="ECO:0000256" key="2">
    <source>
        <dbReference type="ARBA" id="ARBA00023315"/>
    </source>
</evidence>
<keyword evidence="2" id="KW-0012">Acyltransferase</keyword>
<organism evidence="4 5">
    <name type="scientific">Pseudaeromonas paramecii</name>
    <dbReference type="NCBI Taxonomy" id="2138166"/>
    <lineage>
        <taxon>Bacteria</taxon>
        <taxon>Pseudomonadati</taxon>
        <taxon>Pseudomonadota</taxon>
        <taxon>Gammaproteobacteria</taxon>
        <taxon>Aeromonadales</taxon>
        <taxon>Aeromonadaceae</taxon>
        <taxon>Pseudaeromonas</taxon>
    </lineage>
</organism>
<accession>A0ABP8Q3I1</accession>
<protein>
    <submittedName>
        <fullName evidence="4">N-acetyltransferase</fullName>
    </submittedName>
</protein>
<dbReference type="Proteomes" id="UP001501321">
    <property type="component" value="Unassembled WGS sequence"/>
</dbReference>
<feature type="domain" description="N-acetyltransferase" evidence="3">
    <location>
        <begin position="1"/>
        <end position="143"/>
    </location>
</feature>
<dbReference type="CDD" id="cd04301">
    <property type="entry name" value="NAT_SF"/>
    <property type="match status" value="1"/>
</dbReference>
<reference evidence="5" key="1">
    <citation type="journal article" date="2019" name="Int. J. Syst. Evol. Microbiol.">
        <title>The Global Catalogue of Microorganisms (GCM) 10K type strain sequencing project: providing services to taxonomists for standard genome sequencing and annotation.</title>
        <authorList>
            <consortium name="The Broad Institute Genomics Platform"/>
            <consortium name="The Broad Institute Genome Sequencing Center for Infectious Disease"/>
            <person name="Wu L."/>
            <person name="Ma J."/>
        </authorList>
    </citation>
    <scope>NUCLEOTIDE SEQUENCE [LARGE SCALE GENOMIC DNA]</scope>
    <source>
        <strain evidence="5">JCM 32226</strain>
    </source>
</reference>
<dbReference type="PANTHER" id="PTHR43800">
    <property type="entry name" value="PEPTIDYL-LYSINE N-ACETYLTRANSFERASE YJAB"/>
    <property type="match status" value="1"/>
</dbReference>
<evidence type="ECO:0000313" key="5">
    <source>
        <dbReference type="Proteomes" id="UP001501321"/>
    </source>
</evidence>
<dbReference type="EMBL" id="BAABFC010000007">
    <property type="protein sequence ID" value="GAA4496040.1"/>
    <property type="molecule type" value="Genomic_DNA"/>
</dbReference>
<dbReference type="InterPro" id="IPR016181">
    <property type="entry name" value="Acyl_CoA_acyltransferase"/>
</dbReference>
<dbReference type="InterPro" id="IPR000182">
    <property type="entry name" value="GNAT_dom"/>
</dbReference>
<dbReference type="Pfam" id="PF13508">
    <property type="entry name" value="Acetyltransf_7"/>
    <property type="match status" value="1"/>
</dbReference>
<evidence type="ECO:0000259" key="3">
    <source>
        <dbReference type="PROSITE" id="PS51186"/>
    </source>
</evidence>
<evidence type="ECO:0000313" key="4">
    <source>
        <dbReference type="EMBL" id="GAA4496040.1"/>
    </source>
</evidence>
<dbReference type="Gene3D" id="3.40.630.30">
    <property type="match status" value="1"/>
</dbReference>
<evidence type="ECO:0000256" key="1">
    <source>
        <dbReference type="ARBA" id="ARBA00022679"/>
    </source>
</evidence>